<evidence type="ECO:0000313" key="2">
    <source>
        <dbReference type="Proteomes" id="UP001486888"/>
    </source>
</evidence>
<dbReference type="EMBL" id="CP125942">
    <property type="protein sequence ID" value="XAO47075.1"/>
    <property type="molecule type" value="Genomic_DNA"/>
</dbReference>
<reference evidence="1 2" key="1">
    <citation type="submission" date="2023-05" db="EMBL/GenBank/DDBJ databases">
        <title>Glutamicibacter sp. B1, complete genome.</title>
        <authorList>
            <person name="Long Y.H."/>
            <person name="Fang T."/>
            <person name="Li X.Y."/>
        </authorList>
    </citation>
    <scope>NUCLEOTIDE SEQUENCE [LARGE SCALE GENOMIC DNA]</scope>
    <source>
        <strain evidence="1 2">B1</strain>
    </source>
</reference>
<gene>
    <name evidence="1" type="ORF">QMQ05_06005</name>
</gene>
<dbReference type="RefSeq" id="WP_345473825.1">
    <property type="nucleotide sequence ID" value="NZ_CP125942.1"/>
</dbReference>
<sequence length="111" mass="12452">MHPGIFGLANVLGRDGKLTAEQHAIWRAGNDWYNAAYPNPSDTDPDVYDHRINPGAAAWFKDGAHHLLERVEPYLRLLDAHQVPWERLESADPGRIIYEDEVQVVVVPAAS</sequence>
<protein>
    <submittedName>
        <fullName evidence="1">Uncharacterized protein</fullName>
    </submittedName>
</protein>
<dbReference type="AlphaFoldDB" id="A0AAU6WHB6"/>
<keyword evidence="2" id="KW-1185">Reference proteome</keyword>
<proteinExistence type="predicted"/>
<dbReference type="Proteomes" id="UP001486888">
    <property type="component" value="Chromosome"/>
</dbReference>
<evidence type="ECO:0000313" key="1">
    <source>
        <dbReference type="EMBL" id="XAO47075.1"/>
    </source>
</evidence>
<name>A0AAU6WHB6_9MICC</name>
<accession>A0AAU6WHB6</accession>
<dbReference type="KEGG" id="gey:QMQ05_06005"/>
<organism evidence="1 2">
    <name type="scientific">Glutamicibacter ectropisis</name>
    <dbReference type="NCBI Taxonomy" id="3046593"/>
    <lineage>
        <taxon>Bacteria</taxon>
        <taxon>Bacillati</taxon>
        <taxon>Actinomycetota</taxon>
        <taxon>Actinomycetes</taxon>
        <taxon>Micrococcales</taxon>
        <taxon>Micrococcaceae</taxon>
        <taxon>Glutamicibacter</taxon>
    </lineage>
</organism>